<protein>
    <submittedName>
        <fullName evidence="4">TetR family transcriptional regulator</fullName>
    </submittedName>
</protein>
<feature type="domain" description="HTH tetR-type" evidence="3">
    <location>
        <begin position="1"/>
        <end position="61"/>
    </location>
</feature>
<dbReference type="PRINTS" id="PR00455">
    <property type="entry name" value="HTHTETR"/>
</dbReference>
<dbReference type="OrthoDB" id="2356263at2"/>
<dbReference type="RefSeq" id="WP_078976905.1">
    <property type="nucleotide sequence ID" value="NZ_MWQN01000001.1"/>
</dbReference>
<dbReference type="STRING" id="159449.B4N89_18345"/>
<evidence type="ECO:0000313" key="4">
    <source>
        <dbReference type="EMBL" id="OPC82639.1"/>
    </source>
</evidence>
<accession>A0A1T3P0J2</accession>
<dbReference type="SUPFAM" id="SSF46689">
    <property type="entry name" value="Homeodomain-like"/>
    <property type="match status" value="1"/>
</dbReference>
<dbReference type="InterPro" id="IPR036271">
    <property type="entry name" value="Tet_transcr_reg_TetR-rel_C_sf"/>
</dbReference>
<proteinExistence type="predicted"/>
<evidence type="ECO:0000256" key="2">
    <source>
        <dbReference type="PROSITE-ProRule" id="PRU00335"/>
    </source>
</evidence>
<dbReference type="EMBL" id="MWQN01000001">
    <property type="protein sequence ID" value="OPC82639.1"/>
    <property type="molecule type" value="Genomic_DNA"/>
</dbReference>
<dbReference type="SUPFAM" id="SSF48498">
    <property type="entry name" value="Tetracyclin repressor-like, C-terminal domain"/>
    <property type="match status" value="1"/>
</dbReference>
<dbReference type="PANTHER" id="PTHR30055:SF219">
    <property type="entry name" value="TRANSCRIPTIONAL REGULATORY PROTEIN"/>
    <property type="match status" value="1"/>
</dbReference>
<gene>
    <name evidence="4" type="ORF">B4N89_18345</name>
</gene>
<keyword evidence="1 2" id="KW-0238">DNA-binding</keyword>
<comment type="caution">
    <text evidence="4">The sequence shown here is derived from an EMBL/GenBank/DDBJ whole genome shotgun (WGS) entry which is preliminary data.</text>
</comment>
<dbReference type="InterPro" id="IPR001647">
    <property type="entry name" value="HTH_TetR"/>
</dbReference>
<dbReference type="InterPro" id="IPR050109">
    <property type="entry name" value="HTH-type_TetR-like_transc_reg"/>
</dbReference>
<feature type="DNA-binding region" description="H-T-H motif" evidence="2">
    <location>
        <begin position="24"/>
        <end position="43"/>
    </location>
</feature>
<reference evidence="4 5" key="1">
    <citation type="submission" date="2017-03" db="EMBL/GenBank/DDBJ databases">
        <title>Draft genome sequence of Streptomyces scabrisporus NF3, endophyte isolated from Amphipterygium adstringens.</title>
        <authorList>
            <person name="Vazquez M."/>
            <person name="Ceapa C.D."/>
            <person name="Rodriguez Luna D."/>
            <person name="Sanchez Esquivel S."/>
        </authorList>
    </citation>
    <scope>NUCLEOTIDE SEQUENCE [LARGE SCALE GENOMIC DNA]</scope>
    <source>
        <strain evidence="4 5">NF3</strain>
    </source>
</reference>
<dbReference type="GO" id="GO:0000976">
    <property type="term" value="F:transcription cis-regulatory region binding"/>
    <property type="evidence" value="ECO:0007669"/>
    <property type="project" value="TreeGrafter"/>
</dbReference>
<dbReference type="InterPro" id="IPR009057">
    <property type="entry name" value="Homeodomain-like_sf"/>
</dbReference>
<dbReference type="GO" id="GO:0003700">
    <property type="term" value="F:DNA-binding transcription factor activity"/>
    <property type="evidence" value="ECO:0007669"/>
    <property type="project" value="TreeGrafter"/>
</dbReference>
<name>A0A1T3P0J2_9ACTN</name>
<evidence type="ECO:0000313" key="5">
    <source>
        <dbReference type="Proteomes" id="UP000190037"/>
    </source>
</evidence>
<dbReference type="Pfam" id="PF00440">
    <property type="entry name" value="TetR_N"/>
    <property type="match status" value="1"/>
</dbReference>
<dbReference type="PROSITE" id="PS50977">
    <property type="entry name" value="HTH_TETR_2"/>
    <property type="match status" value="1"/>
</dbReference>
<dbReference type="AlphaFoldDB" id="A0A1T3P0J2"/>
<evidence type="ECO:0000256" key="1">
    <source>
        <dbReference type="ARBA" id="ARBA00023125"/>
    </source>
</evidence>
<organism evidence="4 5">
    <name type="scientific">Embleya scabrispora</name>
    <dbReference type="NCBI Taxonomy" id="159449"/>
    <lineage>
        <taxon>Bacteria</taxon>
        <taxon>Bacillati</taxon>
        <taxon>Actinomycetota</taxon>
        <taxon>Actinomycetes</taxon>
        <taxon>Kitasatosporales</taxon>
        <taxon>Streptomycetaceae</taxon>
        <taxon>Embleya</taxon>
    </lineage>
</organism>
<dbReference type="PANTHER" id="PTHR30055">
    <property type="entry name" value="HTH-TYPE TRANSCRIPTIONAL REGULATOR RUTR"/>
    <property type="match status" value="1"/>
</dbReference>
<dbReference type="Proteomes" id="UP000190037">
    <property type="component" value="Unassembled WGS sequence"/>
</dbReference>
<evidence type="ECO:0000259" key="3">
    <source>
        <dbReference type="PROSITE" id="PS50977"/>
    </source>
</evidence>
<dbReference type="Gene3D" id="1.10.357.10">
    <property type="entry name" value="Tetracycline Repressor, domain 2"/>
    <property type="match status" value="1"/>
</dbReference>
<sequence length="193" mass="20785">MGHREDLLAGAKRCLYEKGYMRTTARDIVAASGTNLGSIGYHYGSKDALMQQALLESIEGWGDELSGALAEAVGNRAAPPERFEAIWTRVVDLMESHRMMWAANFEILAYLDELPEIRKVLGAAQDEGRSGLASIFLGLPEEGNEHLTGTVGALCQALLLGVVGQWMLDPDNAPTGRDLAEGMRVLMGVPSPG</sequence>
<keyword evidence="5" id="KW-1185">Reference proteome</keyword>